<keyword evidence="2" id="KW-1185">Reference proteome</keyword>
<evidence type="ECO:0000313" key="2">
    <source>
        <dbReference type="Proteomes" id="UP000225972"/>
    </source>
</evidence>
<name>A0A238JIC6_9RHOB</name>
<dbReference type="Proteomes" id="UP000225972">
    <property type="component" value="Unassembled WGS sequence"/>
</dbReference>
<sequence length="97" mass="11187">MQGDSDGTTTIFTIWHHMGGFCIRCDFGSVLCLLDLQAMERPKPEVIAILNSPADARSSRRSCDLAYKKNWKSTFFGTRFTERTNVLRSYRQRAWYG</sequence>
<accession>A0A238JIC6</accession>
<dbReference type="AlphaFoldDB" id="A0A238JIC6"/>
<proteinExistence type="predicted"/>
<protein>
    <submittedName>
        <fullName evidence="1">Uncharacterized protein</fullName>
    </submittedName>
</protein>
<evidence type="ECO:0000313" key="1">
    <source>
        <dbReference type="EMBL" id="SMX30428.1"/>
    </source>
</evidence>
<organism evidence="1 2">
    <name type="scientific">Pelagimonas phthalicica</name>
    <dbReference type="NCBI Taxonomy" id="1037362"/>
    <lineage>
        <taxon>Bacteria</taxon>
        <taxon>Pseudomonadati</taxon>
        <taxon>Pseudomonadota</taxon>
        <taxon>Alphaproteobacteria</taxon>
        <taxon>Rhodobacterales</taxon>
        <taxon>Roseobacteraceae</taxon>
        <taxon>Pelagimonas</taxon>
    </lineage>
</organism>
<dbReference type="EMBL" id="FXXP01000004">
    <property type="protein sequence ID" value="SMX30428.1"/>
    <property type="molecule type" value="Genomic_DNA"/>
</dbReference>
<gene>
    <name evidence="1" type="ORF">TRP8649_04571</name>
</gene>
<reference evidence="2" key="1">
    <citation type="submission" date="2017-05" db="EMBL/GenBank/DDBJ databases">
        <authorList>
            <person name="Rodrigo-Torres L."/>
            <person name="Arahal R. D."/>
            <person name="Lucena T."/>
        </authorList>
    </citation>
    <scope>NUCLEOTIDE SEQUENCE [LARGE SCALE GENOMIC DNA]</scope>
    <source>
        <strain evidence="2">CECT 8649</strain>
    </source>
</reference>